<evidence type="ECO:0000313" key="1">
    <source>
        <dbReference type="EMBL" id="OIQ84459.1"/>
    </source>
</evidence>
<gene>
    <name evidence="1" type="ORF">GALL_337150</name>
</gene>
<dbReference type="EMBL" id="MLJW01000616">
    <property type="protein sequence ID" value="OIQ84459.1"/>
    <property type="molecule type" value="Genomic_DNA"/>
</dbReference>
<sequence>MARAIVFSEVPQLVAELVTTAARVADEVHVVALGQPSAAALDGVASVALLTADAARPESFVAAIAARVAARCGARIELLDSPLGGLRVRVRFRRLAAAS</sequence>
<accession>A0A1J5R409</accession>
<proteinExistence type="predicted"/>
<reference evidence="1" key="1">
    <citation type="submission" date="2016-10" db="EMBL/GenBank/DDBJ databases">
        <title>Sequence of Gallionella enrichment culture.</title>
        <authorList>
            <person name="Poehlein A."/>
            <person name="Muehling M."/>
            <person name="Daniel R."/>
        </authorList>
    </citation>
    <scope>NUCLEOTIDE SEQUENCE</scope>
</reference>
<dbReference type="AlphaFoldDB" id="A0A1J5R409"/>
<name>A0A1J5R409_9ZZZZ</name>
<organism evidence="1">
    <name type="scientific">mine drainage metagenome</name>
    <dbReference type="NCBI Taxonomy" id="410659"/>
    <lineage>
        <taxon>unclassified sequences</taxon>
        <taxon>metagenomes</taxon>
        <taxon>ecological metagenomes</taxon>
    </lineage>
</organism>
<comment type="caution">
    <text evidence="1">The sequence shown here is derived from an EMBL/GenBank/DDBJ whole genome shotgun (WGS) entry which is preliminary data.</text>
</comment>
<protein>
    <submittedName>
        <fullName evidence="1">Uncharacterized protein</fullName>
    </submittedName>
</protein>